<dbReference type="GO" id="GO:0003677">
    <property type="term" value="F:DNA binding"/>
    <property type="evidence" value="ECO:0007669"/>
    <property type="project" value="InterPro"/>
</dbReference>
<keyword evidence="3" id="KW-0378">Hydrolase</keyword>
<dbReference type="STRING" id="1844.UG56_025645"/>
<dbReference type="InterPro" id="IPR006935">
    <property type="entry name" value="Helicase/UvrB_N"/>
</dbReference>
<dbReference type="Proteomes" id="UP000033772">
    <property type="component" value="Unassembled WGS sequence"/>
</dbReference>
<accession>A0A1J4MX01</accession>
<dbReference type="GO" id="GO:0016787">
    <property type="term" value="F:hydrolase activity"/>
    <property type="evidence" value="ECO:0007669"/>
    <property type="project" value="InterPro"/>
</dbReference>
<keyword evidence="3" id="KW-0067">ATP-binding</keyword>
<name>A0A1J4MX01_9ACTN</name>
<evidence type="ECO:0000259" key="2">
    <source>
        <dbReference type="PROSITE" id="PS51192"/>
    </source>
</evidence>
<dbReference type="InterPro" id="IPR050742">
    <property type="entry name" value="Helicase_Restrict-Modif_Enz"/>
</dbReference>
<dbReference type="InterPro" id="IPR014001">
    <property type="entry name" value="Helicase_ATP-bd"/>
</dbReference>
<keyword evidence="1" id="KW-1133">Transmembrane helix</keyword>
<dbReference type="EMBL" id="JZDQ02000052">
    <property type="protein sequence ID" value="OIJ23885.1"/>
    <property type="molecule type" value="Genomic_DNA"/>
</dbReference>
<keyword evidence="1" id="KW-0472">Membrane</keyword>
<dbReference type="GO" id="GO:0004386">
    <property type="term" value="F:helicase activity"/>
    <property type="evidence" value="ECO:0007669"/>
    <property type="project" value="UniProtKB-KW"/>
</dbReference>
<protein>
    <submittedName>
        <fullName evidence="3">DEAD/DEAH box helicase</fullName>
    </submittedName>
</protein>
<dbReference type="PANTHER" id="PTHR47396:SF1">
    <property type="entry name" value="ATP-DEPENDENT HELICASE IRC3-RELATED"/>
    <property type="match status" value="1"/>
</dbReference>
<reference evidence="3" key="1">
    <citation type="submission" date="2016-10" db="EMBL/GenBank/DDBJ databases">
        <title>Draft Genome Sequence of Nocardioides luteus Strain BAFB, an Alkane-Degrading Bacterium Isolated from JP-7 Polluted Soil.</title>
        <authorList>
            <person name="Brown L."/>
            <person name="Ruiz O.N."/>
            <person name="Gunasekera T."/>
        </authorList>
    </citation>
    <scope>NUCLEOTIDE SEQUENCE [LARGE SCALE GENOMIC DNA]</scope>
    <source>
        <strain evidence="3">BAFB</strain>
    </source>
</reference>
<feature type="transmembrane region" description="Helical" evidence="1">
    <location>
        <begin position="716"/>
        <end position="736"/>
    </location>
</feature>
<dbReference type="Gene3D" id="3.40.50.300">
    <property type="entry name" value="P-loop containing nucleotide triphosphate hydrolases"/>
    <property type="match status" value="1"/>
</dbReference>
<evidence type="ECO:0000313" key="4">
    <source>
        <dbReference type="Proteomes" id="UP000033772"/>
    </source>
</evidence>
<gene>
    <name evidence="3" type="ORF">UG56_025645</name>
</gene>
<organism evidence="3 4">
    <name type="scientific">Nocardioides luteus</name>
    <dbReference type="NCBI Taxonomy" id="1844"/>
    <lineage>
        <taxon>Bacteria</taxon>
        <taxon>Bacillati</taxon>
        <taxon>Actinomycetota</taxon>
        <taxon>Actinomycetes</taxon>
        <taxon>Propionibacteriales</taxon>
        <taxon>Nocardioidaceae</taxon>
        <taxon>Nocardioides</taxon>
    </lineage>
</organism>
<evidence type="ECO:0000256" key="1">
    <source>
        <dbReference type="SAM" id="Phobius"/>
    </source>
</evidence>
<proteinExistence type="predicted"/>
<feature type="domain" description="Helicase ATP-binding" evidence="2">
    <location>
        <begin position="22"/>
        <end position="193"/>
    </location>
</feature>
<dbReference type="SUPFAM" id="SSF52540">
    <property type="entry name" value="P-loop containing nucleoside triphosphate hydrolases"/>
    <property type="match status" value="1"/>
</dbReference>
<evidence type="ECO:0000313" key="3">
    <source>
        <dbReference type="EMBL" id="OIJ23885.1"/>
    </source>
</evidence>
<keyword evidence="4" id="KW-1185">Reference proteome</keyword>
<dbReference type="Pfam" id="PF04851">
    <property type="entry name" value="ResIII"/>
    <property type="match status" value="1"/>
</dbReference>
<dbReference type="AlphaFoldDB" id="A0A1J4MX01"/>
<dbReference type="GO" id="GO:0005829">
    <property type="term" value="C:cytosol"/>
    <property type="evidence" value="ECO:0007669"/>
    <property type="project" value="TreeGrafter"/>
</dbReference>
<dbReference type="SMART" id="SM00487">
    <property type="entry name" value="DEXDc"/>
    <property type="match status" value="1"/>
</dbReference>
<sequence length="910" mass="96227">MTRLRGVELRVHQQRALSALGAAWEAGRSRAWVVLPPGAGKTLVGLETARDAIADGAKVVVLSPNTAIQGQWLRQAAALGLSASPSRELDAPLTSLTYQSVAVFGDPDDEAETGESHLARLHDNGRALVAALRSAGPLLLVLDECHHLLEVWGELLGEILELLPDARVLGLTATPPEALTKEESALVGTLFGEIVFSTSIPAVVREGDLAPFADLVWLTAPTPSEREWLRGSAERFEELLTALTSADLGTVPFLAWLDRRFVARSAGAPSWGEIAKASPELATAALRAHHRGLIALPEGATPTEAHRRDPSAEDWVALIGDWVRGHLVSSDAEADQEALAAIKQALPAVGYALTRRGIRAGRSPVDRVLARSEAKTAATAAIVDHERLAHGDALRLLVVTDHERASATLPVDLRGVIAEQSGSAKAVLATLCAANDDVLLVTGATVAGPPTTLAALVAHIAETDPGLADGLVIEKEEAYATLVGRWSSRQWVGYVTRFFEAGGCRVLVGTRGLLGEGWDARSVTGIVDLTAATTTTAVVQLRGRSLRTDPARPDKVAVNWTVVCVEEEHPRGDNDWKRLVRKHTGFFGADEDGSVVDGVGHIDESFSPYAAPPESDFDAINARMVARAEDRTAIRERWRIGEPYADVAGRTVRIRLRRAGALRAPTGAVLAPRPPGFRLLEGRVPEWRLPAKGVLAPALLLSMGLIVAVAGGGGAIGPALGGAAGALWALWAAYVYRDGTRIASQLRRRPSVGAVGAAVADALHATGQTSVGAGGLEIAVDTDGSYRLHLAGVPEEESALFATSLEEALARIAAPRYLVSRSVVGDLDPLERLRLGVSGRHTAESEAWHAVPTALGRRAADAKAFRAAWEHWVGGSGLLYTGSPEGAGLLAAQRGADPFDVTAVIRRHWS</sequence>
<comment type="caution">
    <text evidence="3">The sequence shown here is derived from an EMBL/GenBank/DDBJ whole genome shotgun (WGS) entry which is preliminary data.</text>
</comment>
<keyword evidence="3" id="KW-0347">Helicase</keyword>
<dbReference type="PROSITE" id="PS51192">
    <property type="entry name" value="HELICASE_ATP_BIND_1"/>
    <property type="match status" value="1"/>
</dbReference>
<keyword evidence="1" id="KW-0812">Transmembrane</keyword>
<dbReference type="GO" id="GO:0005524">
    <property type="term" value="F:ATP binding"/>
    <property type="evidence" value="ECO:0007669"/>
    <property type="project" value="InterPro"/>
</dbReference>
<dbReference type="PANTHER" id="PTHR47396">
    <property type="entry name" value="TYPE I RESTRICTION ENZYME ECOKI R PROTEIN"/>
    <property type="match status" value="1"/>
</dbReference>
<dbReference type="InterPro" id="IPR027417">
    <property type="entry name" value="P-loop_NTPase"/>
</dbReference>
<keyword evidence="3" id="KW-0547">Nucleotide-binding</keyword>